<dbReference type="GO" id="GO:0004016">
    <property type="term" value="F:adenylate cyclase activity"/>
    <property type="evidence" value="ECO:0007669"/>
    <property type="project" value="UniProtKB-ARBA"/>
</dbReference>
<evidence type="ECO:0000313" key="2">
    <source>
        <dbReference type="EMBL" id="NMM45969.1"/>
    </source>
</evidence>
<dbReference type="SMART" id="SM00044">
    <property type="entry name" value="CYCc"/>
    <property type="match status" value="1"/>
</dbReference>
<dbReference type="InterPro" id="IPR029787">
    <property type="entry name" value="Nucleotide_cyclase"/>
</dbReference>
<dbReference type="GO" id="GO:0035556">
    <property type="term" value="P:intracellular signal transduction"/>
    <property type="evidence" value="ECO:0007669"/>
    <property type="project" value="InterPro"/>
</dbReference>
<dbReference type="InterPro" id="IPR001054">
    <property type="entry name" value="A/G_cyclase"/>
</dbReference>
<dbReference type="PROSITE" id="PS50125">
    <property type="entry name" value="GUANYLATE_CYCLASE_2"/>
    <property type="match status" value="1"/>
</dbReference>
<name>A0A7Y0HHY9_9PROT</name>
<dbReference type="Pfam" id="PF00211">
    <property type="entry name" value="Guanylate_cyc"/>
    <property type="match status" value="1"/>
</dbReference>
<gene>
    <name evidence="2" type="ORF">HH303_15840</name>
</gene>
<dbReference type="CDD" id="cd07302">
    <property type="entry name" value="CHD"/>
    <property type="match status" value="1"/>
</dbReference>
<dbReference type="AlphaFoldDB" id="A0A7Y0HHY9"/>
<dbReference type="PANTHER" id="PTHR43081">
    <property type="entry name" value="ADENYLATE CYCLASE, TERMINAL-DIFFERENTIATION SPECIFIC-RELATED"/>
    <property type="match status" value="1"/>
</dbReference>
<organism evidence="2 3">
    <name type="scientific">Pacificispira spongiicola</name>
    <dbReference type="NCBI Taxonomy" id="2729598"/>
    <lineage>
        <taxon>Bacteria</taxon>
        <taxon>Pseudomonadati</taxon>
        <taxon>Pseudomonadota</taxon>
        <taxon>Alphaproteobacteria</taxon>
        <taxon>Rhodospirillales</taxon>
        <taxon>Rhodospirillaceae</taxon>
        <taxon>Pacificispira</taxon>
    </lineage>
</organism>
<proteinExistence type="predicted"/>
<dbReference type="SUPFAM" id="SSF55073">
    <property type="entry name" value="Nucleotide cyclase"/>
    <property type="match status" value="1"/>
</dbReference>
<reference evidence="2 3" key="1">
    <citation type="submission" date="2020-04" db="EMBL/GenBank/DDBJ databases">
        <title>Rhodospirillaceae bacterium KN72 isolated from deep sea.</title>
        <authorList>
            <person name="Zhang D.-C."/>
        </authorList>
    </citation>
    <scope>NUCLEOTIDE SEQUENCE [LARGE SCALE GENOMIC DNA]</scope>
    <source>
        <strain evidence="2 3">KN72</strain>
    </source>
</reference>
<feature type="domain" description="Guanylate cyclase" evidence="1">
    <location>
        <begin position="219"/>
        <end position="353"/>
    </location>
</feature>
<dbReference type="Proteomes" id="UP000539372">
    <property type="component" value="Unassembled WGS sequence"/>
</dbReference>
<dbReference type="EMBL" id="JABBNT010000005">
    <property type="protein sequence ID" value="NMM45969.1"/>
    <property type="molecule type" value="Genomic_DNA"/>
</dbReference>
<dbReference type="Gene3D" id="3.30.70.1230">
    <property type="entry name" value="Nucleotide cyclase"/>
    <property type="match status" value="1"/>
</dbReference>
<accession>A0A7Y0HHY9</accession>
<dbReference type="GO" id="GO:0006171">
    <property type="term" value="P:cAMP biosynthetic process"/>
    <property type="evidence" value="ECO:0007669"/>
    <property type="project" value="TreeGrafter"/>
</dbReference>
<dbReference type="InterPro" id="IPR050697">
    <property type="entry name" value="Adenylyl/Guanylyl_Cyclase_3/4"/>
</dbReference>
<sequence>MTDWVQEASDWLVDETLRGTRADRLVRGLCEKMAEGGVPLVRVQIACGLLHPLFKAFSICWNRDEGLVRDRFAYSSPTSEAWLVSPLKAVLDPGENPEIRARLKLGEGINQFPVLKEFKERGYTDYYCTRKAFTWPEETALANMDGCIASFATDAPDGFTDRCLATIRRLFPRLAVAMKTLVREGTAQNLASTYLGSQAGERVLNGRIRRGEYDKIQAVVWYSDMRQSTELADRMPPELFIERLNRYFECTAGAVLDHGGEVLRFIGDAVLAIFPINGPGGAERASRMAVAAARDAFRHVERINANLPKEDLVPIRFGLGLHVGDVMFGNIGVPERLEFSVIGACANETARLEDLTKTLDRPVLASDAFANLVDNSDWDPMGSHRLRGVSEPQPIYALVL</sequence>
<keyword evidence="3" id="KW-1185">Reference proteome</keyword>
<evidence type="ECO:0000259" key="1">
    <source>
        <dbReference type="PROSITE" id="PS50125"/>
    </source>
</evidence>
<evidence type="ECO:0000313" key="3">
    <source>
        <dbReference type="Proteomes" id="UP000539372"/>
    </source>
</evidence>
<dbReference type="PANTHER" id="PTHR43081:SF11">
    <property type="entry name" value="BLR2264 PROTEIN"/>
    <property type="match status" value="1"/>
</dbReference>
<dbReference type="RefSeq" id="WP_169626369.1">
    <property type="nucleotide sequence ID" value="NZ_JABBNT010000005.1"/>
</dbReference>
<comment type="caution">
    <text evidence="2">The sequence shown here is derived from an EMBL/GenBank/DDBJ whole genome shotgun (WGS) entry which is preliminary data.</text>
</comment>
<protein>
    <submittedName>
        <fullName evidence="2">Adenylate/guanylate cyclase domain-containing protein</fullName>
    </submittedName>
</protein>